<proteinExistence type="predicted"/>
<evidence type="ECO:0000256" key="4">
    <source>
        <dbReference type="ARBA" id="ARBA00022989"/>
    </source>
</evidence>
<dbReference type="EMBL" id="SGWZ01000002">
    <property type="protein sequence ID" value="RZS69964.1"/>
    <property type="molecule type" value="Genomic_DNA"/>
</dbReference>
<evidence type="ECO:0000313" key="9">
    <source>
        <dbReference type="Proteomes" id="UP000292039"/>
    </source>
</evidence>
<dbReference type="InterPro" id="IPR018076">
    <property type="entry name" value="T2SS_GspF_dom"/>
</dbReference>
<dbReference type="InterPro" id="IPR042094">
    <property type="entry name" value="T2SS_GspF_sf"/>
</dbReference>
<evidence type="ECO:0000256" key="3">
    <source>
        <dbReference type="ARBA" id="ARBA00022692"/>
    </source>
</evidence>
<evidence type="ECO:0000259" key="7">
    <source>
        <dbReference type="Pfam" id="PF00482"/>
    </source>
</evidence>
<evidence type="ECO:0000256" key="6">
    <source>
        <dbReference type="SAM" id="Phobius"/>
    </source>
</evidence>
<evidence type="ECO:0000256" key="2">
    <source>
        <dbReference type="ARBA" id="ARBA00022475"/>
    </source>
</evidence>
<dbReference type="Proteomes" id="UP000292039">
    <property type="component" value="Unassembled WGS sequence"/>
</dbReference>
<evidence type="ECO:0000256" key="1">
    <source>
        <dbReference type="ARBA" id="ARBA00004651"/>
    </source>
</evidence>
<feature type="domain" description="Type II secretion system protein GspF" evidence="7">
    <location>
        <begin position="117"/>
        <end position="239"/>
    </location>
</feature>
<protein>
    <submittedName>
        <fullName evidence="8">Tight adherence protein B</fullName>
    </submittedName>
</protein>
<keyword evidence="3 6" id="KW-0812">Transmembrane</keyword>
<dbReference type="Pfam" id="PF00482">
    <property type="entry name" value="T2SSF"/>
    <property type="match status" value="1"/>
</dbReference>
<dbReference type="AlphaFoldDB" id="A0A4Q7MN38"/>
<feature type="transmembrane region" description="Helical" evidence="6">
    <location>
        <begin position="222"/>
        <end position="242"/>
    </location>
</feature>
<feature type="transmembrane region" description="Helical" evidence="6">
    <location>
        <begin position="254"/>
        <end position="274"/>
    </location>
</feature>
<organism evidence="8 9">
    <name type="scientific">Kerstersia gyiorum</name>
    <dbReference type="NCBI Taxonomy" id="206506"/>
    <lineage>
        <taxon>Bacteria</taxon>
        <taxon>Pseudomonadati</taxon>
        <taxon>Pseudomonadota</taxon>
        <taxon>Betaproteobacteria</taxon>
        <taxon>Burkholderiales</taxon>
        <taxon>Alcaligenaceae</taxon>
        <taxon>Kerstersia</taxon>
    </lineage>
</organism>
<dbReference type="PANTHER" id="PTHR35007:SF1">
    <property type="entry name" value="PILUS ASSEMBLY PROTEIN"/>
    <property type="match status" value="1"/>
</dbReference>
<feature type="transmembrane region" description="Helical" evidence="6">
    <location>
        <begin position="57"/>
        <end position="90"/>
    </location>
</feature>
<dbReference type="Gene3D" id="1.20.81.30">
    <property type="entry name" value="Type II secretion system (T2SS), domain F"/>
    <property type="match status" value="1"/>
</dbReference>
<comment type="caution">
    <text evidence="8">The sequence shown here is derived from an EMBL/GenBank/DDBJ whole genome shotgun (WGS) entry which is preliminary data.</text>
</comment>
<comment type="subcellular location">
    <subcellularLocation>
        <location evidence="1">Cell membrane</location>
        <topology evidence="1">Multi-pass membrane protein</topology>
    </subcellularLocation>
</comment>
<keyword evidence="2" id="KW-1003">Cell membrane</keyword>
<dbReference type="PANTHER" id="PTHR35007">
    <property type="entry name" value="INTEGRAL MEMBRANE PROTEIN-RELATED"/>
    <property type="match status" value="1"/>
</dbReference>
<name>A0A4Q7MN38_9BURK</name>
<evidence type="ECO:0000313" key="8">
    <source>
        <dbReference type="EMBL" id="RZS69964.1"/>
    </source>
</evidence>
<dbReference type="RefSeq" id="WP_130486815.1">
    <property type="nucleotide sequence ID" value="NZ_CBCSEB010000012.1"/>
</dbReference>
<dbReference type="GO" id="GO:0005886">
    <property type="term" value="C:plasma membrane"/>
    <property type="evidence" value="ECO:0007669"/>
    <property type="project" value="UniProtKB-SubCell"/>
</dbReference>
<reference evidence="8 9" key="1">
    <citation type="submission" date="2019-02" db="EMBL/GenBank/DDBJ databases">
        <title>Genomic Encyclopedia of Type Strains, Phase IV (KMG-IV): sequencing the most valuable type-strain genomes for metagenomic binning, comparative biology and taxonomic classification.</title>
        <authorList>
            <person name="Goeker M."/>
        </authorList>
    </citation>
    <scope>NUCLEOTIDE SEQUENCE [LARGE SCALE GENOMIC DNA]</scope>
    <source>
        <strain evidence="8 9">DSM 16618</strain>
    </source>
</reference>
<keyword evidence="4 6" id="KW-1133">Transmembrane helix</keyword>
<sequence>MNPGWVVLAAALAAAGLAWALAQGMAGWLQRYRDAFAAGARYRMDAFFLSMDLSRFWLSALLAALGAGLAGYAWSGSWLLCFTLAGILMLLPRGLARWGWQRRGRQLDAQLPEILLALAWAMRGGASLHGALRAVVVEAEAPARQEFGLLLREQRMGVNFEQALGNLYRRVQTQELALLVAVLGIAAQSGGNLADALQGLAETLSERLRIQRRLRAMTAQGVLQAWIMGALPVFLLAVLQWLEPEAMHGLWHTPVGWATLGVLTVLLAVGGWFIRRIVSIAP</sequence>
<gene>
    <name evidence="8" type="ORF">EV679_1350</name>
</gene>
<keyword evidence="5 6" id="KW-0472">Membrane</keyword>
<accession>A0A4Q7MN38</accession>
<evidence type="ECO:0000256" key="5">
    <source>
        <dbReference type="ARBA" id="ARBA00023136"/>
    </source>
</evidence>